<sequence>MTFQSTKKGEQNHDPNTGLKNPMTPSLLKPPMVGDPRKGPMEALPSSGGSTPGSNTVASQNVLLTQVPPQRTSQSDAPSSNSLAPPQLESQAQAVPGTPTVTSPAEPAYAKSQVPT</sequence>
<dbReference type="AlphaFoldDB" id="A0A2P7YQ83"/>
<feature type="compositionally biased region" description="Polar residues" evidence="1">
    <location>
        <begin position="55"/>
        <end position="103"/>
    </location>
</feature>
<keyword evidence="3" id="KW-1185">Reference proteome</keyword>
<feature type="region of interest" description="Disordered" evidence="1">
    <location>
        <begin position="1"/>
        <end position="116"/>
    </location>
</feature>
<dbReference type="EMBL" id="NHZQ01000404">
    <property type="protein sequence ID" value="PSK38096.1"/>
    <property type="molecule type" value="Genomic_DNA"/>
</dbReference>
<reference evidence="2 3" key="1">
    <citation type="submission" date="2017-05" db="EMBL/GenBank/DDBJ databases">
        <title>Draft genome sequence of Elsinoe australis.</title>
        <authorList>
            <person name="Cheng Q."/>
        </authorList>
    </citation>
    <scope>NUCLEOTIDE SEQUENCE [LARGE SCALE GENOMIC DNA]</scope>
    <source>
        <strain evidence="2 3">NL1</strain>
    </source>
</reference>
<accession>A0A2P7YQ83</accession>
<evidence type="ECO:0000256" key="1">
    <source>
        <dbReference type="SAM" id="MobiDB-lite"/>
    </source>
</evidence>
<protein>
    <submittedName>
        <fullName evidence="2">Uncharacterized protein</fullName>
    </submittedName>
</protein>
<gene>
    <name evidence="2" type="ORF">B9Z65_1287</name>
</gene>
<proteinExistence type="predicted"/>
<dbReference type="Proteomes" id="UP000243723">
    <property type="component" value="Unassembled WGS sequence"/>
</dbReference>
<feature type="compositionally biased region" description="Low complexity" evidence="1">
    <location>
        <begin position="45"/>
        <end position="54"/>
    </location>
</feature>
<name>A0A2P7YQ83_9PEZI</name>
<organism evidence="2 3">
    <name type="scientific">Elsinoe australis</name>
    <dbReference type="NCBI Taxonomy" id="40998"/>
    <lineage>
        <taxon>Eukaryota</taxon>
        <taxon>Fungi</taxon>
        <taxon>Dikarya</taxon>
        <taxon>Ascomycota</taxon>
        <taxon>Pezizomycotina</taxon>
        <taxon>Dothideomycetes</taxon>
        <taxon>Dothideomycetidae</taxon>
        <taxon>Myriangiales</taxon>
        <taxon>Elsinoaceae</taxon>
        <taxon>Elsinoe</taxon>
    </lineage>
</organism>
<evidence type="ECO:0000313" key="3">
    <source>
        <dbReference type="Proteomes" id="UP000243723"/>
    </source>
</evidence>
<comment type="caution">
    <text evidence="2">The sequence shown here is derived from an EMBL/GenBank/DDBJ whole genome shotgun (WGS) entry which is preliminary data.</text>
</comment>
<evidence type="ECO:0000313" key="2">
    <source>
        <dbReference type="EMBL" id="PSK38096.1"/>
    </source>
</evidence>